<evidence type="ECO:0000313" key="4">
    <source>
        <dbReference type="Proteomes" id="UP000005239"/>
    </source>
</evidence>
<keyword evidence="4" id="KW-1185">Reference proteome</keyword>
<evidence type="ECO:0000313" key="3">
    <source>
        <dbReference type="EnsemblMetazoa" id="PPA15958.1"/>
    </source>
</evidence>
<feature type="coiled-coil region" evidence="1">
    <location>
        <begin position="229"/>
        <end position="314"/>
    </location>
</feature>
<reference evidence="3" key="2">
    <citation type="submission" date="2022-06" db="UniProtKB">
        <authorList>
            <consortium name="EnsemblMetazoa"/>
        </authorList>
    </citation>
    <scope>IDENTIFICATION</scope>
    <source>
        <strain evidence="3">PS312</strain>
    </source>
</reference>
<evidence type="ECO:0000256" key="2">
    <source>
        <dbReference type="SAM" id="MobiDB-lite"/>
    </source>
</evidence>
<name>A0A2A6BCZ3_PRIPA</name>
<dbReference type="Proteomes" id="UP000005239">
    <property type="component" value="Unassembled WGS sequence"/>
</dbReference>
<proteinExistence type="predicted"/>
<accession>A0A2A6BCZ3</accession>
<gene>
    <name evidence="3" type="primary">WBGene00105512</name>
</gene>
<feature type="region of interest" description="Disordered" evidence="2">
    <location>
        <begin position="349"/>
        <end position="389"/>
    </location>
</feature>
<feature type="coiled-coil region" evidence="1">
    <location>
        <begin position="141"/>
        <end position="175"/>
    </location>
</feature>
<evidence type="ECO:0000256" key="1">
    <source>
        <dbReference type="SAM" id="Coils"/>
    </source>
</evidence>
<dbReference type="AlphaFoldDB" id="A0A2A6BCZ3"/>
<sequence>MAGGYLFEYLTEDGSNNGFEVFHSLPDHCSARTPMVNARCTLIHKGKVHSARLLYHGDDSLLLKQCLDTRPALISVKQVLLANSDHKIVERAKKKVDAMKASEAASRKITPSRKRGASKRGKSRAAKKHKSVDGNDVSAMKEVEDSHLVRAERELEKAEQELEEAKREFEKASSVHDNSKHIVAKTENANAKYAAVDEEKRGQITSCLREIEEFKQLKQSGEVNIDILIDSCENRIEELRRALQVINDKKKTEEEVEELRKKEREATHDLKRAELVYKARLENVQKMTCRVQTAKKLDVQLKNILHRLKEEEKNMMVDVENANFNAAWAICMDAQLLSVQERIPIDWSVETNAPPTADGFGPSFSQGSPSTSGTLPSLAGSTPTRDDEP</sequence>
<dbReference type="EnsemblMetazoa" id="PPA15958.1">
    <property type="protein sequence ID" value="PPA15958.1"/>
    <property type="gene ID" value="WBGene00105512"/>
</dbReference>
<feature type="compositionally biased region" description="Basic residues" evidence="2">
    <location>
        <begin position="110"/>
        <end position="130"/>
    </location>
</feature>
<accession>A0A8R1UEC8</accession>
<feature type="region of interest" description="Disordered" evidence="2">
    <location>
        <begin position="96"/>
        <end position="135"/>
    </location>
</feature>
<reference evidence="4" key="1">
    <citation type="journal article" date="2008" name="Nat. Genet.">
        <title>The Pristionchus pacificus genome provides a unique perspective on nematode lifestyle and parasitism.</title>
        <authorList>
            <person name="Dieterich C."/>
            <person name="Clifton S.W."/>
            <person name="Schuster L.N."/>
            <person name="Chinwalla A."/>
            <person name="Delehaunty K."/>
            <person name="Dinkelacker I."/>
            <person name="Fulton L."/>
            <person name="Fulton R."/>
            <person name="Godfrey J."/>
            <person name="Minx P."/>
            <person name="Mitreva M."/>
            <person name="Roeseler W."/>
            <person name="Tian H."/>
            <person name="Witte H."/>
            <person name="Yang S.P."/>
            <person name="Wilson R.K."/>
            <person name="Sommer R.J."/>
        </authorList>
    </citation>
    <scope>NUCLEOTIDE SEQUENCE [LARGE SCALE GENOMIC DNA]</scope>
    <source>
        <strain evidence="4">PS312</strain>
    </source>
</reference>
<feature type="compositionally biased region" description="Low complexity" evidence="2">
    <location>
        <begin position="359"/>
        <end position="374"/>
    </location>
</feature>
<protein>
    <submittedName>
        <fullName evidence="3">Uncharacterized protein</fullName>
    </submittedName>
</protein>
<organism evidence="3 4">
    <name type="scientific">Pristionchus pacificus</name>
    <name type="common">Parasitic nematode worm</name>
    <dbReference type="NCBI Taxonomy" id="54126"/>
    <lineage>
        <taxon>Eukaryota</taxon>
        <taxon>Metazoa</taxon>
        <taxon>Ecdysozoa</taxon>
        <taxon>Nematoda</taxon>
        <taxon>Chromadorea</taxon>
        <taxon>Rhabditida</taxon>
        <taxon>Rhabditina</taxon>
        <taxon>Diplogasteromorpha</taxon>
        <taxon>Diplogasteroidea</taxon>
        <taxon>Neodiplogasteridae</taxon>
        <taxon>Pristionchus</taxon>
    </lineage>
</organism>
<keyword evidence="1" id="KW-0175">Coiled coil</keyword>